<feature type="region of interest" description="Disordered" evidence="1">
    <location>
        <begin position="1"/>
        <end position="94"/>
    </location>
</feature>
<comment type="caution">
    <text evidence="2">The sequence shown here is derived from an EMBL/GenBank/DDBJ whole genome shotgun (WGS) entry which is preliminary data.</text>
</comment>
<feature type="region of interest" description="Disordered" evidence="1">
    <location>
        <begin position="106"/>
        <end position="170"/>
    </location>
</feature>
<dbReference type="EMBL" id="JANKHO010001304">
    <property type="protein sequence ID" value="KAJ3502274.1"/>
    <property type="molecule type" value="Genomic_DNA"/>
</dbReference>
<evidence type="ECO:0000313" key="3">
    <source>
        <dbReference type="Proteomes" id="UP001148786"/>
    </source>
</evidence>
<protein>
    <submittedName>
        <fullName evidence="2">Uncharacterized protein</fullName>
    </submittedName>
</protein>
<feature type="region of interest" description="Disordered" evidence="1">
    <location>
        <begin position="189"/>
        <end position="209"/>
    </location>
</feature>
<evidence type="ECO:0000256" key="1">
    <source>
        <dbReference type="SAM" id="MobiDB-lite"/>
    </source>
</evidence>
<dbReference type="AlphaFoldDB" id="A0A9W8MTL5"/>
<accession>A0A9W8MTL5</accession>
<name>A0A9W8MTL5_9AGAR</name>
<feature type="compositionally biased region" description="Basic and acidic residues" evidence="1">
    <location>
        <begin position="115"/>
        <end position="142"/>
    </location>
</feature>
<feature type="compositionally biased region" description="Basic residues" evidence="1">
    <location>
        <begin position="1"/>
        <end position="10"/>
    </location>
</feature>
<evidence type="ECO:0000313" key="2">
    <source>
        <dbReference type="EMBL" id="KAJ3502274.1"/>
    </source>
</evidence>
<feature type="compositionally biased region" description="Polar residues" evidence="1">
    <location>
        <begin position="79"/>
        <end position="90"/>
    </location>
</feature>
<dbReference type="Proteomes" id="UP001148786">
    <property type="component" value="Unassembled WGS sequence"/>
</dbReference>
<reference evidence="2" key="1">
    <citation type="submission" date="2022-07" db="EMBL/GenBank/DDBJ databases">
        <title>Genome Sequence of Agrocybe chaxingu.</title>
        <authorList>
            <person name="Buettner E."/>
        </authorList>
    </citation>
    <scope>NUCLEOTIDE SEQUENCE</scope>
    <source>
        <strain evidence="2">MP-N11</strain>
    </source>
</reference>
<proteinExistence type="predicted"/>
<feature type="compositionally biased region" description="Basic and acidic residues" evidence="1">
    <location>
        <begin position="46"/>
        <end position="78"/>
    </location>
</feature>
<organism evidence="2 3">
    <name type="scientific">Agrocybe chaxingu</name>
    <dbReference type="NCBI Taxonomy" id="84603"/>
    <lineage>
        <taxon>Eukaryota</taxon>
        <taxon>Fungi</taxon>
        <taxon>Dikarya</taxon>
        <taxon>Basidiomycota</taxon>
        <taxon>Agaricomycotina</taxon>
        <taxon>Agaricomycetes</taxon>
        <taxon>Agaricomycetidae</taxon>
        <taxon>Agaricales</taxon>
        <taxon>Agaricineae</taxon>
        <taxon>Strophariaceae</taxon>
        <taxon>Agrocybe</taxon>
    </lineage>
</organism>
<dbReference type="OrthoDB" id="5876637at2759"/>
<sequence>MPHKRAKKSVRQQIRDEKGTDLAPVKSSLQNEPIPKSAARILNAHSIREEWKAKKRKNEEQSSRDEKRRKTGPTDKKTTLTIQPGESIQHFNKRVEDDLRPLIKTAVETSRAIHRRTETKEKEGKAEAKKAKTKTKPVEKSRKSPTPEFKRLPRGASSSTGSIGKKDGVLSMSQQLMMEKEREKAIARYRELKASRRQTSAGDKVVQEA</sequence>
<gene>
    <name evidence="2" type="ORF">NLJ89_g8963</name>
</gene>
<keyword evidence="3" id="KW-1185">Reference proteome</keyword>